<dbReference type="SUPFAM" id="SSF51045">
    <property type="entry name" value="WW domain"/>
    <property type="match status" value="1"/>
</dbReference>
<dbReference type="PROSITE" id="PS01159">
    <property type="entry name" value="WW_DOMAIN_1"/>
    <property type="match status" value="1"/>
</dbReference>
<evidence type="ECO:0000256" key="1">
    <source>
        <dbReference type="ARBA" id="ARBA00022723"/>
    </source>
</evidence>
<dbReference type="InterPro" id="IPR036020">
    <property type="entry name" value="WW_dom_sf"/>
</dbReference>
<evidence type="ECO:0000313" key="5">
    <source>
        <dbReference type="EMBL" id="KMQ89203.1"/>
    </source>
</evidence>
<keyword evidence="2" id="KW-0106">Calcium</keyword>
<dbReference type="InterPro" id="IPR000008">
    <property type="entry name" value="C2_dom"/>
</dbReference>
<dbReference type="InterPro" id="IPR001202">
    <property type="entry name" value="WW_dom"/>
</dbReference>
<dbReference type="STRING" id="67767.A0A0J7KFK5"/>
<name>A0A0J7KFK5_LASNI</name>
<dbReference type="PRINTS" id="PR00360">
    <property type="entry name" value="C2DOMAIN"/>
</dbReference>
<reference evidence="5 6" key="1">
    <citation type="submission" date="2015-04" db="EMBL/GenBank/DDBJ databases">
        <title>Lasius niger genome sequencing.</title>
        <authorList>
            <person name="Konorov E.A."/>
            <person name="Nikitin M.A."/>
            <person name="Kirill M.V."/>
            <person name="Chang P."/>
        </authorList>
    </citation>
    <scope>NUCLEOTIDE SEQUENCE [LARGE SCALE GENOMIC DNA]</scope>
    <source>
        <tissue evidence="5">Whole</tissue>
    </source>
</reference>
<dbReference type="SMART" id="SM00456">
    <property type="entry name" value="WW"/>
    <property type="match status" value="1"/>
</dbReference>
<dbReference type="PaxDb" id="67767-A0A0J7KFK5"/>
<evidence type="ECO:0000259" key="4">
    <source>
        <dbReference type="PROSITE" id="PS50020"/>
    </source>
</evidence>
<dbReference type="PANTHER" id="PTHR45911">
    <property type="entry name" value="C2 DOMAIN-CONTAINING PROTEIN"/>
    <property type="match status" value="1"/>
</dbReference>
<feature type="domain" description="WW" evidence="4">
    <location>
        <begin position="176"/>
        <end position="209"/>
    </location>
</feature>
<dbReference type="GO" id="GO:0030672">
    <property type="term" value="C:synaptic vesicle membrane"/>
    <property type="evidence" value="ECO:0007669"/>
    <property type="project" value="TreeGrafter"/>
</dbReference>
<dbReference type="Gene3D" id="2.20.70.10">
    <property type="match status" value="1"/>
</dbReference>
<accession>A0A0J7KFK5</accession>
<protein>
    <submittedName>
        <fullName evidence="5">E3 ubiquitin-protein ligase nedd-4</fullName>
    </submittedName>
</protein>
<proteinExistence type="predicted"/>
<evidence type="ECO:0000313" key="6">
    <source>
        <dbReference type="Proteomes" id="UP000036403"/>
    </source>
</evidence>
<dbReference type="InterPro" id="IPR035892">
    <property type="entry name" value="C2_domain_sf"/>
</dbReference>
<dbReference type="Pfam" id="PF00168">
    <property type="entry name" value="C2"/>
    <property type="match status" value="1"/>
</dbReference>
<dbReference type="SMART" id="SM00239">
    <property type="entry name" value="C2"/>
    <property type="match status" value="1"/>
</dbReference>
<evidence type="ECO:0000259" key="3">
    <source>
        <dbReference type="PROSITE" id="PS50004"/>
    </source>
</evidence>
<feature type="domain" description="C2" evidence="3">
    <location>
        <begin position="7"/>
        <end position="130"/>
    </location>
</feature>
<comment type="caution">
    <text evidence="5">The sequence shown here is derived from an EMBL/GenBank/DDBJ whole genome shotgun (WGS) entry which is preliminary data.</text>
</comment>
<dbReference type="AlphaFoldDB" id="A0A0J7KFK5"/>
<dbReference type="Proteomes" id="UP000036403">
    <property type="component" value="Unassembled WGS sequence"/>
</dbReference>
<sequence>MAEEHVYGYNPTVGVDGDSGDETTSKLRLKVIAGHHLAKKDIFGASDPYVRVDLNTINGDQTVDSALTRTKKKTLNPVWEEEFIFRVKPVEHKLVLQVFDENRLTRDDFLGMVELTLINLPKEQEGRAIPARNYVLRPRSIENDNGDVSDSGGWELVQPENNTPVEQAADITMVTRSLPQGWEERQDANGRTYYVNHIARFTQWERPEPDTTATSGVSEQRNLDTAATEFQRRFHISADDEGRHRNSVVNQI</sequence>
<dbReference type="GO" id="GO:0046928">
    <property type="term" value="P:regulation of neurotransmitter secretion"/>
    <property type="evidence" value="ECO:0007669"/>
    <property type="project" value="TreeGrafter"/>
</dbReference>
<gene>
    <name evidence="5" type="ORF">RF55_11187</name>
</gene>
<dbReference type="PANTHER" id="PTHR45911:SF3">
    <property type="entry name" value="DYSFERLIN-RELATED"/>
    <property type="match status" value="1"/>
</dbReference>
<dbReference type="CDD" id="cd00201">
    <property type="entry name" value="WW"/>
    <property type="match status" value="1"/>
</dbReference>
<dbReference type="Gene3D" id="2.60.40.150">
    <property type="entry name" value="C2 domain"/>
    <property type="match status" value="1"/>
</dbReference>
<dbReference type="OrthoDB" id="423283at2759"/>
<keyword evidence="1" id="KW-0479">Metal-binding</keyword>
<dbReference type="CDD" id="cd04033">
    <property type="entry name" value="C2_NEDD4_NEDD4L"/>
    <property type="match status" value="1"/>
</dbReference>
<keyword evidence="6" id="KW-1185">Reference proteome</keyword>
<dbReference type="SUPFAM" id="SSF49562">
    <property type="entry name" value="C2 domain (Calcium/lipid-binding domain, CaLB)"/>
    <property type="match status" value="1"/>
</dbReference>
<dbReference type="EMBL" id="LBMM01008030">
    <property type="protein sequence ID" value="KMQ89203.1"/>
    <property type="molecule type" value="Genomic_DNA"/>
</dbReference>
<dbReference type="PROSITE" id="PS50004">
    <property type="entry name" value="C2"/>
    <property type="match status" value="1"/>
</dbReference>
<organism evidence="5 6">
    <name type="scientific">Lasius niger</name>
    <name type="common">Black garden ant</name>
    <dbReference type="NCBI Taxonomy" id="67767"/>
    <lineage>
        <taxon>Eukaryota</taxon>
        <taxon>Metazoa</taxon>
        <taxon>Ecdysozoa</taxon>
        <taxon>Arthropoda</taxon>
        <taxon>Hexapoda</taxon>
        <taxon>Insecta</taxon>
        <taxon>Pterygota</taxon>
        <taxon>Neoptera</taxon>
        <taxon>Endopterygota</taxon>
        <taxon>Hymenoptera</taxon>
        <taxon>Apocrita</taxon>
        <taxon>Aculeata</taxon>
        <taxon>Formicoidea</taxon>
        <taxon>Formicidae</taxon>
        <taxon>Formicinae</taxon>
        <taxon>Lasius</taxon>
        <taxon>Lasius</taxon>
    </lineage>
</organism>
<dbReference type="Pfam" id="PF00397">
    <property type="entry name" value="WW"/>
    <property type="match status" value="1"/>
</dbReference>
<dbReference type="PROSITE" id="PS50020">
    <property type="entry name" value="WW_DOMAIN_2"/>
    <property type="match status" value="1"/>
</dbReference>
<evidence type="ECO:0000256" key="2">
    <source>
        <dbReference type="ARBA" id="ARBA00022837"/>
    </source>
</evidence>
<dbReference type="GO" id="GO:0005509">
    <property type="term" value="F:calcium ion binding"/>
    <property type="evidence" value="ECO:0007669"/>
    <property type="project" value="TreeGrafter"/>
</dbReference>